<feature type="region of interest" description="Disordered" evidence="1">
    <location>
        <begin position="266"/>
        <end position="291"/>
    </location>
</feature>
<reference evidence="2" key="1">
    <citation type="submission" date="2019-04" db="EMBL/GenBank/DDBJ databases">
        <title>Sequencing of skin fungus with MAO and IRED activity.</title>
        <authorList>
            <person name="Marsaioli A.J."/>
            <person name="Bonatto J.M.C."/>
            <person name="Reis Junior O."/>
        </authorList>
    </citation>
    <scope>NUCLEOTIDE SEQUENCE</scope>
    <source>
        <strain evidence="2">30M1</strain>
    </source>
</reference>
<comment type="caution">
    <text evidence="2">The sequence shown here is derived from an EMBL/GenBank/DDBJ whole genome shotgun (WGS) entry which is preliminary data.</text>
</comment>
<feature type="compositionally biased region" description="Polar residues" evidence="1">
    <location>
        <begin position="500"/>
        <end position="509"/>
    </location>
</feature>
<keyword evidence="3" id="KW-1185">Reference proteome</keyword>
<feature type="region of interest" description="Disordered" evidence="1">
    <location>
        <begin position="41"/>
        <end position="65"/>
    </location>
</feature>
<evidence type="ECO:0000256" key="1">
    <source>
        <dbReference type="SAM" id="MobiDB-lite"/>
    </source>
</evidence>
<dbReference type="AlphaFoldDB" id="A0A9P4TKU2"/>
<dbReference type="EMBL" id="SWKU01000004">
    <property type="protein sequence ID" value="KAF3007456.1"/>
    <property type="molecule type" value="Genomic_DNA"/>
</dbReference>
<proteinExistence type="predicted"/>
<feature type="compositionally biased region" description="Basic residues" evidence="1">
    <location>
        <begin position="41"/>
        <end position="56"/>
    </location>
</feature>
<name>A0A9P4TKU2_CURKU</name>
<accession>A0A9P4TKU2</accession>
<dbReference type="OrthoDB" id="3798510at2759"/>
<sequence length="517" mass="54508">MSPAQRVCAHAANRFSILAGVSPSPDNKWAFEFVSTPRSSIKRRGKRGGKHLKSKSASKEAHERSKAHCIDELCDQFSALRLDGNEPTANGVSPAKPSGCYTTDLSTVRHHWAPQFRPNSVPKSTFAQKDTSKPLIQQPISSLPLILPIPTASSSVAVATPDSMLAGRMIANRFPLSAFLRDITSPTDCAGFWPPQSHKLGSASASYSQGSAGQPVTSAQPTAVAAPCCNSQLLADSTLQPHDAVSAHGEGPLSLLLAIKSTTVQTDSLASPPDPDSMMVSSSSSSGSTTKPFATKYSIPVDPRTVTPESLGEDFVADTVVGPSLLRRRLASGTPSPKIQKEVEEFLNMGHAEKCWCSGGGLTEIKAKAPHVTTHAEGLSSQTKAADGPHILQAGSSDAVVHMLEAFTNTLEVTDSDISHGDAVMVSPSHCGFEEFEILDGYPIDSEDEEWLAISPGLRAHHPNSLSTSRSTSDASVQVLLAPSHVPSPSTALLSPPQTPLLSASQTDFSGVESEAR</sequence>
<feature type="compositionally biased region" description="Low complexity" evidence="1">
    <location>
        <begin position="276"/>
        <end position="288"/>
    </location>
</feature>
<organism evidence="2 3">
    <name type="scientific">Curvularia kusanoi</name>
    <name type="common">Cochliobolus kusanoi</name>
    <dbReference type="NCBI Taxonomy" id="90978"/>
    <lineage>
        <taxon>Eukaryota</taxon>
        <taxon>Fungi</taxon>
        <taxon>Dikarya</taxon>
        <taxon>Ascomycota</taxon>
        <taxon>Pezizomycotina</taxon>
        <taxon>Dothideomycetes</taxon>
        <taxon>Pleosporomycetidae</taxon>
        <taxon>Pleosporales</taxon>
        <taxon>Pleosporineae</taxon>
        <taxon>Pleosporaceae</taxon>
        <taxon>Curvularia</taxon>
    </lineage>
</organism>
<evidence type="ECO:0000313" key="3">
    <source>
        <dbReference type="Proteomes" id="UP000801428"/>
    </source>
</evidence>
<feature type="region of interest" description="Disordered" evidence="1">
    <location>
        <begin position="478"/>
        <end position="517"/>
    </location>
</feature>
<gene>
    <name evidence="2" type="ORF">E8E13_004292</name>
</gene>
<protein>
    <submittedName>
        <fullName evidence="2">Uncharacterized protein</fullName>
    </submittedName>
</protein>
<dbReference type="Proteomes" id="UP000801428">
    <property type="component" value="Unassembled WGS sequence"/>
</dbReference>
<evidence type="ECO:0000313" key="2">
    <source>
        <dbReference type="EMBL" id="KAF3007456.1"/>
    </source>
</evidence>